<feature type="transmembrane region" description="Helical" evidence="8">
    <location>
        <begin position="398"/>
        <end position="418"/>
    </location>
</feature>
<dbReference type="PANTHER" id="PTHR43045">
    <property type="entry name" value="SHIKIMATE TRANSPORTER"/>
    <property type="match status" value="1"/>
</dbReference>
<feature type="transmembrane region" description="Helical" evidence="8">
    <location>
        <begin position="27"/>
        <end position="51"/>
    </location>
</feature>
<feature type="transmembrane region" description="Helical" evidence="8">
    <location>
        <begin position="179"/>
        <end position="198"/>
    </location>
</feature>
<evidence type="ECO:0000259" key="9">
    <source>
        <dbReference type="PROSITE" id="PS50850"/>
    </source>
</evidence>
<dbReference type="InterPro" id="IPR036259">
    <property type="entry name" value="MFS_trans_sf"/>
</dbReference>
<feature type="transmembrane region" description="Helical" evidence="8">
    <location>
        <begin position="257"/>
        <end position="279"/>
    </location>
</feature>
<evidence type="ECO:0000313" key="11">
    <source>
        <dbReference type="Proteomes" id="UP001525379"/>
    </source>
</evidence>
<keyword evidence="2" id="KW-0813">Transport</keyword>
<feature type="transmembrane region" description="Helical" evidence="8">
    <location>
        <begin position="299"/>
        <end position="317"/>
    </location>
</feature>
<feature type="transmembrane region" description="Helical" evidence="8">
    <location>
        <begin position="130"/>
        <end position="158"/>
    </location>
</feature>
<accession>A0ABT2HZ93</accession>
<feature type="transmembrane region" description="Helical" evidence="8">
    <location>
        <begin position="359"/>
        <end position="377"/>
    </location>
</feature>
<dbReference type="InterPro" id="IPR020846">
    <property type="entry name" value="MFS_dom"/>
</dbReference>
<gene>
    <name evidence="10" type="ORF">M3D15_09930</name>
</gene>
<feature type="region of interest" description="Disordered" evidence="7">
    <location>
        <begin position="1"/>
        <end position="22"/>
    </location>
</feature>
<name>A0ABT2HZ93_9MICO</name>
<dbReference type="PANTHER" id="PTHR43045:SF1">
    <property type="entry name" value="SHIKIMATE TRANSPORTER"/>
    <property type="match status" value="1"/>
</dbReference>
<feature type="transmembrane region" description="Helical" evidence="8">
    <location>
        <begin position="329"/>
        <end position="347"/>
    </location>
</feature>
<dbReference type="Proteomes" id="UP001525379">
    <property type="component" value="Unassembled WGS sequence"/>
</dbReference>
<evidence type="ECO:0000256" key="4">
    <source>
        <dbReference type="ARBA" id="ARBA00022692"/>
    </source>
</evidence>
<evidence type="ECO:0000256" key="7">
    <source>
        <dbReference type="SAM" id="MobiDB-lite"/>
    </source>
</evidence>
<feature type="transmembrane region" description="Helical" evidence="8">
    <location>
        <begin position="103"/>
        <end position="124"/>
    </location>
</feature>
<dbReference type="RefSeq" id="WP_260104733.1">
    <property type="nucleotide sequence ID" value="NZ_JALXSQ010000063.1"/>
</dbReference>
<evidence type="ECO:0000256" key="1">
    <source>
        <dbReference type="ARBA" id="ARBA00004651"/>
    </source>
</evidence>
<feature type="transmembrane region" description="Helical" evidence="8">
    <location>
        <begin position="424"/>
        <end position="446"/>
    </location>
</feature>
<evidence type="ECO:0000256" key="8">
    <source>
        <dbReference type="SAM" id="Phobius"/>
    </source>
</evidence>
<dbReference type="Gene3D" id="1.20.1250.20">
    <property type="entry name" value="MFS general substrate transporter like domains"/>
    <property type="match status" value="1"/>
</dbReference>
<keyword evidence="11" id="KW-1185">Reference proteome</keyword>
<feature type="domain" description="Major facilitator superfamily (MFS) profile" evidence="9">
    <location>
        <begin position="27"/>
        <end position="451"/>
    </location>
</feature>
<evidence type="ECO:0000256" key="2">
    <source>
        <dbReference type="ARBA" id="ARBA00022448"/>
    </source>
</evidence>
<evidence type="ECO:0000256" key="3">
    <source>
        <dbReference type="ARBA" id="ARBA00022475"/>
    </source>
</evidence>
<feature type="transmembrane region" description="Helical" evidence="8">
    <location>
        <begin position="204"/>
        <end position="223"/>
    </location>
</feature>
<keyword evidence="6 8" id="KW-0472">Membrane</keyword>
<dbReference type="PROSITE" id="PS00216">
    <property type="entry name" value="SUGAR_TRANSPORT_1"/>
    <property type="match status" value="1"/>
</dbReference>
<dbReference type="SUPFAM" id="SSF103473">
    <property type="entry name" value="MFS general substrate transporter"/>
    <property type="match status" value="1"/>
</dbReference>
<comment type="subcellular location">
    <subcellularLocation>
        <location evidence="1">Cell membrane</location>
        <topology evidence="1">Multi-pass membrane protein</topology>
    </subcellularLocation>
</comment>
<evidence type="ECO:0000256" key="6">
    <source>
        <dbReference type="ARBA" id="ARBA00023136"/>
    </source>
</evidence>
<sequence length="486" mass="51840">MVTTVPAASLGHEASSSPSSPREQRRVIAATVVGTTIEWYDFFIYANAAALVFKELFFGPAANGDPVLGQVFSFLTVGISFLFRPLGAVLVGHFGDKLGRKAMLVITLVLMGAATALIGILPTYTDAGMLAPILLITLRVLQGISAGGEWGGAVLMAVEHAPVDKRGRFGMYPQLGVPLGMLLATGTLALMSGFIAPGDAFTEWGWRVPFLLSIVLVIVGFVVRRAVEESPVFQEIAEKGKDTQMPIVALMKRHWKLVILLALIFAGNNAVGYMLTGGYILSYSTNADIWGELAMNRTTVLNCVTVGAVVWGVATLASGYMSDWIGRKSTYVIGFLCQVLGVFPLFFLVDHGIASGEVLWVLLALGQLAVGLGLTYGPQSAWYAETFPASVRTSGVSISYALGAIAGGAFAPTIATALQSQFHSSMAVGFYLLVMSVVGLAATLVLKDRQGIPLGVEFEESGQYHLFDPRLRDLEAQRRELGHSVP</sequence>
<dbReference type="EMBL" id="JALXSQ010000063">
    <property type="protein sequence ID" value="MCT2043641.1"/>
    <property type="molecule type" value="Genomic_DNA"/>
</dbReference>
<dbReference type="InterPro" id="IPR005828">
    <property type="entry name" value="MFS_sugar_transport-like"/>
</dbReference>
<proteinExistence type="predicted"/>
<dbReference type="PROSITE" id="PS50850">
    <property type="entry name" value="MFS"/>
    <property type="match status" value="1"/>
</dbReference>
<protein>
    <submittedName>
        <fullName evidence="10">MHS family MFS transporter</fullName>
    </submittedName>
</protein>
<reference evidence="10 11" key="1">
    <citation type="submission" date="2022-04" db="EMBL/GenBank/DDBJ databases">
        <title>Human microbiome associated bacterial genomes.</title>
        <authorList>
            <person name="Sandstrom S."/>
            <person name="Salamzade R."/>
            <person name="Kalan L.R."/>
        </authorList>
    </citation>
    <scope>NUCLEOTIDE SEQUENCE [LARGE SCALE GENOMIC DNA]</scope>
    <source>
        <strain evidence="11">p3-SID1799</strain>
    </source>
</reference>
<comment type="caution">
    <text evidence="10">The sequence shown here is derived from an EMBL/GenBank/DDBJ whole genome shotgun (WGS) entry which is preliminary data.</text>
</comment>
<keyword evidence="5 8" id="KW-1133">Transmembrane helix</keyword>
<dbReference type="InterPro" id="IPR005829">
    <property type="entry name" value="Sugar_transporter_CS"/>
</dbReference>
<keyword evidence="4 8" id="KW-0812">Transmembrane</keyword>
<evidence type="ECO:0000256" key="5">
    <source>
        <dbReference type="ARBA" id="ARBA00022989"/>
    </source>
</evidence>
<feature type="transmembrane region" description="Helical" evidence="8">
    <location>
        <begin position="71"/>
        <end position="91"/>
    </location>
</feature>
<keyword evidence="3" id="KW-1003">Cell membrane</keyword>
<evidence type="ECO:0000313" key="10">
    <source>
        <dbReference type="EMBL" id="MCT2043641.1"/>
    </source>
</evidence>
<dbReference type="Pfam" id="PF00083">
    <property type="entry name" value="Sugar_tr"/>
    <property type="match status" value="2"/>
</dbReference>
<organism evidence="10 11">
    <name type="scientific">Pseudoclavibacter albus</name>
    <dbReference type="NCBI Taxonomy" id="272241"/>
    <lineage>
        <taxon>Bacteria</taxon>
        <taxon>Bacillati</taxon>
        <taxon>Actinomycetota</taxon>
        <taxon>Actinomycetes</taxon>
        <taxon>Micrococcales</taxon>
        <taxon>Microbacteriaceae</taxon>
        <taxon>Pseudoclavibacter</taxon>
    </lineage>
</organism>
<dbReference type="CDD" id="cd17369">
    <property type="entry name" value="MFS_ShiA_like"/>
    <property type="match status" value="1"/>
</dbReference>